<dbReference type="PANTHER" id="PTHR30349">
    <property type="entry name" value="PHAGE INTEGRASE-RELATED"/>
    <property type="match status" value="1"/>
</dbReference>
<dbReference type="InterPro" id="IPR050090">
    <property type="entry name" value="Tyrosine_recombinase_XerCD"/>
</dbReference>
<evidence type="ECO:0000313" key="7">
    <source>
        <dbReference type="Proteomes" id="UP000530038"/>
    </source>
</evidence>
<keyword evidence="7" id="KW-1185">Reference proteome</keyword>
<evidence type="ECO:0000259" key="5">
    <source>
        <dbReference type="PROSITE" id="PS51898"/>
    </source>
</evidence>
<dbReference type="RefSeq" id="WP_161546422.1">
    <property type="nucleotide sequence ID" value="NZ_CP104757.1"/>
</dbReference>
<dbReference type="CDD" id="cd00397">
    <property type="entry name" value="DNA_BRE_C"/>
    <property type="match status" value="1"/>
</dbReference>
<comment type="similarity">
    <text evidence="1">Belongs to the 'phage' integrase family.</text>
</comment>
<dbReference type="Gene3D" id="1.10.443.10">
    <property type="entry name" value="Intergrase catalytic core"/>
    <property type="match status" value="1"/>
</dbReference>
<dbReference type="InterPro" id="IPR002104">
    <property type="entry name" value="Integrase_catalytic"/>
</dbReference>
<sequence length="397" mass="46603">MSYGTKNFMLKSSERYCLIIDYSTKLPVYHPNLFITTQVRNKSESVSTMKATSASLVVLLNFLDSRNINLEERIYTNKFFSLYEIDALRDFTQKKKTEKGNVKFIKKNPNEYVASLTHYHRLTVIYKYIEWLSIHLVNNQNDFFIIQLQNCIKQIKERRPHKKGRNELINDKSLSSEEIELLFEVIRVGSELNPFSESAQRRNRLIILMLYYLGVRGGELLNIKVSDINFSSNQLSILRRADDKTDTRIMQPLVKTNERIIPISDSLAKEIHYYILNERRHYVKNKKHDYLFVNHKKGMGLPLSYMAYNKVISVIKKSTPNLESLTGHMLRHTWNVEFSKRMDSMDNPPSEARQEQLRSYIMGWKSGSGSASHYNKRFVNEKSHEVALLLQNNLKEK</sequence>
<dbReference type="PROSITE" id="PS51898">
    <property type="entry name" value="TYR_RECOMBINASE"/>
    <property type="match status" value="1"/>
</dbReference>
<accession>A0ABR5ZCG5</accession>
<gene>
    <name evidence="6" type="ORF">H2Y56_08760</name>
</gene>
<dbReference type="Pfam" id="PF00589">
    <property type="entry name" value="Phage_integrase"/>
    <property type="match status" value="1"/>
</dbReference>
<keyword evidence="2" id="KW-0229">DNA integration</keyword>
<evidence type="ECO:0000256" key="1">
    <source>
        <dbReference type="ARBA" id="ARBA00008857"/>
    </source>
</evidence>
<keyword evidence="3" id="KW-0238">DNA-binding</keyword>
<evidence type="ECO:0000256" key="4">
    <source>
        <dbReference type="ARBA" id="ARBA00023172"/>
    </source>
</evidence>
<feature type="domain" description="Tyr recombinase" evidence="5">
    <location>
        <begin position="169"/>
        <end position="388"/>
    </location>
</feature>
<dbReference type="InterPro" id="IPR011010">
    <property type="entry name" value="DNA_brk_join_enz"/>
</dbReference>
<comment type="caution">
    <text evidence="6">The sequence shown here is derived from an EMBL/GenBank/DDBJ whole genome shotgun (WGS) entry which is preliminary data.</text>
</comment>
<proteinExistence type="inferred from homology"/>
<reference evidence="6 7" key="1">
    <citation type="submission" date="2020-07" db="EMBL/GenBank/DDBJ databases">
        <title>Characterization of Pectobacterium aroidearum strains causing soft rot on Amorphophallus konjac.</title>
        <authorList>
            <person name="Xie H."/>
        </authorList>
    </citation>
    <scope>NUCLEOTIDE SEQUENCE [LARGE SCALE GENOMIC DNA]</scope>
    <source>
        <strain evidence="6 7">MY10</strain>
    </source>
</reference>
<dbReference type="Proteomes" id="UP000530038">
    <property type="component" value="Unassembled WGS sequence"/>
</dbReference>
<evidence type="ECO:0000256" key="3">
    <source>
        <dbReference type="ARBA" id="ARBA00023125"/>
    </source>
</evidence>
<keyword evidence="4" id="KW-0233">DNA recombination</keyword>
<evidence type="ECO:0000313" key="6">
    <source>
        <dbReference type="EMBL" id="MBA5232205.1"/>
    </source>
</evidence>
<dbReference type="PANTHER" id="PTHR30349:SF41">
    <property type="entry name" value="INTEGRASE_RECOMBINASE PROTEIN MJ0367-RELATED"/>
    <property type="match status" value="1"/>
</dbReference>
<name>A0ABR5ZCG5_9GAMM</name>
<dbReference type="EMBL" id="JACERK010000003">
    <property type="protein sequence ID" value="MBA5232205.1"/>
    <property type="molecule type" value="Genomic_DNA"/>
</dbReference>
<organism evidence="6 7">
    <name type="scientific">Pectobacterium aroidearum</name>
    <dbReference type="NCBI Taxonomy" id="1201031"/>
    <lineage>
        <taxon>Bacteria</taxon>
        <taxon>Pseudomonadati</taxon>
        <taxon>Pseudomonadota</taxon>
        <taxon>Gammaproteobacteria</taxon>
        <taxon>Enterobacterales</taxon>
        <taxon>Pectobacteriaceae</taxon>
        <taxon>Pectobacterium</taxon>
    </lineage>
</organism>
<dbReference type="InterPro" id="IPR013762">
    <property type="entry name" value="Integrase-like_cat_sf"/>
</dbReference>
<dbReference type="SUPFAM" id="SSF56349">
    <property type="entry name" value="DNA breaking-rejoining enzymes"/>
    <property type="match status" value="1"/>
</dbReference>
<evidence type="ECO:0000256" key="2">
    <source>
        <dbReference type="ARBA" id="ARBA00022908"/>
    </source>
</evidence>
<protein>
    <submittedName>
        <fullName evidence="6">Site-specific integrase</fullName>
    </submittedName>
</protein>